<comment type="catalytic activity">
    <reaction evidence="9">
        <text>S-methyl-5'-thioadenosine + phosphate = 5-(methylsulfanyl)-alpha-D-ribose 1-phosphate + adenine</text>
        <dbReference type="Rhea" id="RHEA:11852"/>
        <dbReference type="ChEBI" id="CHEBI:16708"/>
        <dbReference type="ChEBI" id="CHEBI:17509"/>
        <dbReference type="ChEBI" id="CHEBI:43474"/>
        <dbReference type="ChEBI" id="CHEBI:58533"/>
        <dbReference type="EC" id="2.4.2.28"/>
    </reaction>
    <physiologicalReaction direction="left-to-right" evidence="9">
        <dbReference type="Rhea" id="RHEA:11853"/>
    </physiologicalReaction>
</comment>
<evidence type="ECO:0000256" key="4">
    <source>
        <dbReference type="ARBA" id="ARBA00022723"/>
    </source>
</evidence>
<protein>
    <recommendedName>
        <fullName evidence="10">Purine nucleoside phosphorylase</fullName>
    </recommendedName>
</protein>
<dbReference type="Gene3D" id="3.60.140.10">
    <property type="entry name" value="CNF1/YfiH-like putative cysteine hydrolases"/>
    <property type="match status" value="1"/>
</dbReference>
<dbReference type="GO" id="GO:0017061">
    <property type="term" value="F:S-methyl-5-thioadenosine phosphorylase activity"/>
    <property type="evidence" value="ECO:0007669"/>
    <property type="project" value="UniProtKB-EC"/>
</dbReference>
<evidence type="ECO:0000313" key="13">
    <source>
        <dbReference type="Proteomes" id="UP000216857"/>
    </source>
</evidence>
<comment type="catalytic activity">
    <reaction evidence="7">
        <text>adenosine + H2O + H(+) = inosine + NH4(+)</text>
        <dbReference type="Rhea" id="RHEA:24408"/>
        <dbReference type="ChEBI" id="CHEBI:15377"/>
        <dbReference type="ChEBI" id="CHEBI:15378"/>
        <dbReference type="ChEBI" id="CHEBI:16335"/>
        <dbReference type="ChEBI" id="CHEBI:17596"/>
        <dbReference type="ChEBI" id="CHEBI:28938"/>
        <dbReference type="EC" id="3.5.4.4"/>
    </reaction>
    <physiologicalReaction direction="left-to-right" evidence="7">
        <dbReference type="Rhea" id="RHEA:24409"/>
    </physiologicalReaction>
</comment>
<reference evidence="12" key="1">
    <citation type="submission" date="2017-05" db="EMBL/GenBank/DDBJ databases">
        <title>Complete and WGS of Bordetella genogroups.</title>
        <authorList>
            <person name="Spilker T."/>
            <person name="Lipuma J."/>
        </authorList>
    </citation>
    <scope>NUCLEOTIDE SEQUENCE</scope>
    <source>
        <strain evidence="12">AU21707</strain>
    </source>
</reference>
<dbReference type="InterPro" id="IPR003730">
    <property type="entry name" value="Cu_polyphenol_OxRdtase"/>
</dbReference>
<evidence type="ECO:0000256" key="8">
    <source>
        <dbReference type="ARBA" id="ARBA00048968"/>
    </source>
</evidence>
<evidence type="ECO:0000256" key="10">
    <source>
        <dbReference type="RuleBase" id="RU361274"/>
    </source>
</evidence>
<proteinExistence type="inferred from homology"/>
<dbReference type="GO" id="GO:0005507">
    <property type="term" value="F:copper ion binding"/>
    <property type="evidence" value="ECO:0007669"/>
    <property type="project" value="TreeGrafter"/>
</dbReference>
<dbReference type="GO" id="GO:0016787">
    <property type="term" value="F:hydrolase activity"/>
    <property type="evidence" value="ECO:0007669"/>
    <property type="project" value="UniProtKB-KW"/>
</dbReference>
<evidence type="ECO:0000256" key="3">
    <source>
        <dbReference type="ARBA" id="ARBA00022679"/>
    </source>
</evidence>
<comment type="catalytic activity">
    <reaction evidence="1">
        <text>inosine + phosphate = alpha-D-ribose 1-phosphate + hypoxanthine</text>
        <dbReference type="Rhea" id="RHEA:27646"/>
        <dbReference type="ChEBI" id="CHEBI:17368"/>
        <dbReference type="ChEBI" id="CHEBI:17596"/>
        <dbReference type="ChEBI" id="CHEBI:43474"/>
        <dbReference type="ChEBI" id="CHEBI:57720"/>
        <dbReference type="EC" id="2.4.2.1"/>
    </reaction>
    <physiologicalReaction direction="left-to-right" evidence="1">
        <dbReference type="Rhea" id="RHEA:27647"/>
    </physiologicalReaction>
</comment>
<gene>
    <name evidence="12" type="ORF">CAL26_18870</name>
</gene>
<dbReference type="Pfam" id="PF02578">
    <property type="entry name" value="Cu-oxidase_4"/>
    <property type="match status" value="1"/>
</dbReference>
<comment type="caution">
    <text evidence="12">The sequence shown here is derived from an EMBL/GenBank/DDBJ whole genome shotgun (WGS) entry which is preliminary data.</text>
</comment>
<keyword evidence="3" id="KW-0808">Transferase</keyword>
<evidence type="ECO:0000256" key="9">
    <source>
        <dbReference type="ARBA" id="ARBA00049893"/>
    </source>
</evidence>
<dbReference type="AlphaFoldDB" id="A0A261R4T7"/>
<dbReference type="PANTHER" id="PTHR30616">
    <property type="entry name" value="UNCHARACTERIZED PROTEIN YFIH"/>
    <property type="match status" value="1"/>
</dbReference>
<dbReference type="OrthoDB" id="4279at2"/>
<accession>A0A261R4T7</accession>
<feature type="region of interest" description="Disordered" evidence="11">
    <location>
        <begin position="1"/>
        <end position="79"/>
    </location>
</feature>
<comment type="catalytic activity">
    <reaction evidence="8">
        <text>adenosine + phosphate = alpha-D-ribose 1-phosphate + adenine</text>
        <dbReference type="Rhea" id="RHEA:27642"/>
        <dbReference type="ChEBI" id="CHEBI:16335"/>
        <dbReference type="ChEBI" id="CHEBI:16708"/>
        <dbReference type="ChEBI" id="CHEBI:43474"/>
        <dbReference type="ChEBI" id="CHEBI:57720"/>
        <dbReference type="EC" id="2.4.2.1"/>
    </reaction>
    <physiologicalReaction direction="left-to-right" evidence="8">
        <dbReference type="Rhea" id="RHEA:27643"/>
    </physiologicalReaction>
</comment>
<evidence type="ECO:0000256" key="5">
    <source>
        <dbReference type="ARBA" id="ARBA00022801"/>
    </source>
</evidence>
<dbReference type="PANTHER" id="PTHR30616:SF2">
    <property type="entry name" value="PURINE NUCLEOSIDE PHOSPHORYLASE LACC1"/>
    <property type="match status" value="1"/>
</dbReference>
<keyword evidence="5" id="KW-0378">Hydrolase</keyword>
<keyword evidence="13" id="KW-1185">Reference proteome</keyword>
<comment type="similarity">
    <text evidence="2 10">Belongs to the purine nucleoside phosphorylase YfiH/LACC1 family.</text>
</comment>
<keyword evidence="4" id="KW-0479">Metal-binding</keyword>
<feature type="compositionally biased region" description="Low complexity" evidence="11">
    <location>
        <begin position="45"/>
        <end position="72"/>
    </location>
</feature>
<name>A0A261R4T7_9BORD</name>
<dbReference type="SUPFAM" id="SSF64438">
    <property type="entry name" value="CNF1/YfiH-like putative cysteine hydrolases"/>
    <property type="match status" value="1"/>
</dbReference>
<evidence type="ECO:0000256" key="2">
    <source>
        <dbReference type="ARBA" id="ARBA00007353"/>
    </source>
</evidence>
<dbReference type="NCBIfam" id="TIGR00726">
    <property type="entry name" value="peptidoglycan editing factor PgeF"/>
    <property type="match status" value="1"/>
</dbReference>
<dbReference type="InterPro" id="IPR038371">
    <property type="entry name" value="Cu_polyphenol_OxRdtase_sf"/>
</dbReference>
<dbReference type="EMBL" id="NEVJ01000003">
    <property type="protein sequence ID" value="OZI19662.1"/>
    <property type="molecule type" value="Genomic_DNA"/>
</dbReference>
<sequence length="335" mass="35556">MRAPCASTIPPAAASGRSRPRRRRTWQAPARPSPGTIARNRVDSRASSPAQSAQPSSQPSPRSPSQPSSQSRDASLPVVTGPRWTGVHYFCTTRAGGVGIAPHDTLNLGLRAGDRPEAVEENRRRVRAMLPADPLWLRQVHGTRVVDADGPADETAPGTAEGEPAADAAVTIAVDRPLAIMVADCLPVLIADTGGRALGAAHAGWRGLAGGVLENTLDALRRKCPAASAWQAWIGPGIGPAAFEVGADVLDAFDRADREAAALFTPRPGLPGKWLADLPALAELRLRRAGVAQVHRSGLCTVSDARRFFSYRRDGQTGRMALLAWLSARPFEYPH</sequence>
<organism evidence="12 13">
    <name type="scientific">Bordetella genomosp. 9</name>
    <dbReference type="NCBI Taxonomy" id="1416803"/>
    <lineage>
        <taxon>Bacteria</taxon>
        <taxon>Pseudomonadati</taxon>
        <taxon>Pseudomonadota</taxon>
        <taxon>Betaproteobacteria</taxon>
        <taxon>Burkholderiales</taxon>
        <taxon>Alcaligenaceae</taxon>
        <taxon>Bordetella</taxon>
    </lineage>
</organism>
<evidence type="ECO:0000256" key="11">
    <source>
        <dbReference type="SAM" id="MobiDB-lite"/>
    </source>
</evidence>
<evidence type="ECO:0000256" key="1">
    <source>
        <dbReference type="ARBA" id="ARBA00000553"/>
    </source>
</evidence>
<evidence type="ECO:0000256" key="6">
    <source>
        <dbReference type="ARBA" id="ARBA00022833"/>
    </source>
</evidence>
<evidence type="ECO:0000313" key="12">
    <source>
        <dbReference type="EMBL" id="OZI19662.1"/>
    </source>
</evidence>
<keyword evidence="6" id="KW-0862">Zinc</keyword>
<dbReference type="CDD" id="cd16833">
    <property type="entry name" value="YfiH"/>
    <property type="match status" value="1"/>
</dbReference>
<dbReference type="InterPro" id="IPR011324">
    <property type="entry name" value="Cytotoxic_necrot_fac-like_cat"/>
</dbReference>
<dbReference type="Proteomes" id="UP000216857">
    <property type="component" value="Unassembled WGS sequence"/>
</dbReference>
<evidence type="ECO:0000256" key="7">
    <source>
        <dbReference type="ARBA" id="ARBA00047989"/>
    </source>
</evidence>